<dbReference type="Proteomes" id="UP001212997">
    <property type="component" value="Unassembled WGS sequence"/>
</dbReference>
<gene>
    <name evidence="2" type="ORF">NLI96_g9221</name>
</gene>
<reference evidence="2" key="1">
    <citation type="submission" date="2022-07" db="EMBL/GenBank/DDBJ databases">
        <title>Genome Sequence of Physisporinus lineatus.</title>
        <authorList>
            <person name="Buettner E."/>
        </authorList>
    </citation>
    <scope>NUCLEOTIDE SEQUENCE</scope>
    <source>
        <strain evidence="2">VT162</strain>
    </source>
</reference>
<evidence type="ECO:0000256" key="1">
    <source>
        <dbReference type="SAM" id="SignalP"/>
    </source>
</evidence>
<protein>
    <submittedName>
        <fullName evidence="2">Uncharacterized protein</fullName>
    </submittedName>
</protein>
<feature type="signal peptide" evidence="1">
    <location>
        <begin position="1"/>
        <end position="17"/>
    </location>
</feature>
<dbReference type="EMBL" id="JANAWD010000455">
    <property type="protein sequence ID" value="KAJ3479207.1"/>
    <property type="molecule type" value="Genomic_DNA"/>
</dbReference>
<keyword evidence="1" id="KW-0732">Signal</keyword>
<feature type="chain" id="PRO_5041990676" evidence="1">
    <location>
        <begin position="18"/>
        <end position="201"/>
    </location>
</feature>
<evidence type="ECO:0000313" key="2">
    <source>
        <dbReference type="EMBL" id="KAJ3479207.1"/>
    </source>
</evidence>
<accession>A0AAD5UXK9</accession>
<evidence type="ECO:0000313" key="3">
    <source>
        <dbReference type="Proteomes" id="UP001212997"/>
    </source>
</evidence>
<name>A0AAD5UXK9_9APHY</name>
<organism evidence="2 3">
    <name type="scientific">Meripilus lineatus</name>
    <dbReference type="NCBI Taxonomy" id="2056292"/>
    <lineage>
        <taxon>Eukaryota</taxon>
        <taxon>Fungi</taxon>
        <taxon>Dikarya</taxon>
        <taxon>Basidiomycota</taxon>
        <taxon>Agaricomycotina</taxon>
        <taxon>Agaricomycetes</taxon>
        <taxon>Polyporales</taxon>
        <taxon>Meripilaceae</taxon>
        <taxon>Meripilus</taxon>
    </lineage>
</organism>
<proteinExistence type="predicted"/>
<comment type="caution">
    <text evidence="2">The sequence shown here is derived from an EMBL/GenBank/DDBJ whole genome shotgun (WGS) entry which is preliminary data.</text>
</comment>
<keyword evidence="3" id="KW-1185">Reference proteome</keyword>
<dbReference type="AlphaFoldDB" id="A0AAD5UXK9"/>
<sequence length="201" mass="21923">MRFLPIAALLVVPFVSAVSIQSERLPCNSPVVTSEKYIGPDKNVKVETVVCNDPPAGSELQKRQSTNVCGATCDTNCFAGAGTGPNPNDCRVIVNALKYESANSGDQFPIRAENSTGAVTMTYSTCKTFIDNLVGGTLTYCRNDWARFIFKLRVVVPTDIRFQAAVVDYVAFNCQAQQNAHGGNCFARDQRWMIQVNRSPA</sequence>